<evidence type="ECO:0000256" key="1">
    <source>
        <dbReference type="SAM" id="MobiDB-lite"/>
    </source>
</evidence>
<organism evidence="2 3">
    <name type="scientific">Streptomyces thermodiastaticus</name>
    <dbReference type="NCBI Taxonomy" id="44061"/>
    <lineage>
        <taxon>Bacteria</taxon>
        <taxon>Bacillati</taxon>
        <taxon>Actinomycetota</taxon>
        <taxon>Actinomycetes</taxon>
        <taxon>Kitasatosporales</taxon>
        <taxon>Streptomycetaceae</taxon>
        <taxon>Streptomyces</taxon>
    </lineage>
</organism>
<dbReference type="InterPro" id="IPR011009">
    <property type="entry name" value="Kinase-like_dom_sf"/>
</dbReference>
<sequence length="356" mass="36596">MTAPAVPGRVVAEFGTGYLATRVLTAERGYLWCRRPGHARPCPFTPVPDAVADAARAWTAHGSRVVLGAPGPTDLDNRRPDGAGTWRQYRVPAPYSLGHVLGNHAAAPLAWAALPRLLHQVGTVLRRVHTAFAGSPAPGGPPGAARVAGWLAGAPVTPAAGRLRREALARLGGARMRRAGEWCADVAAGGTGERPVLLLGGVSLGSVIPSPGGDACTVLAGEELATGHAAFDLGWTVGELAEFRLLHFTGPAGGAAAEHCATAARALLSGYATAPDPDGPRHGPADTRPDLDAVARSAVLRILAHGVDYAAFVGWRDQLTEYLDVVAGLLDHPMGTIEGPPGAPAGRRTGPGTEEQ</sequence>
<keyword evidence="3" id="KW-1185">Reference proteome</keyword>
<protein>
    <submittedName>
        <fullName evidence="2">Uncharacterized protein</fullName>
    </submittedName>
</protein>
<name>A0ABU0K8B8_9ACTN</name>
<dbReference type="RefSeq" id="WP_136238406.1">
    <property type="nucleotide sequence ID" value="NZ_JAUSWC010000002.1"/>
</dbReference>
<evidence type="ECO:0000313" key="2">
    <source>
        <dbReference type="EMBL" id="MDQ0485615.1"/>
    </source>
</evidence>
<dbReference type="SUPFAM" id="SSF56112">
    <property type="entry name" value="Protein kinase-like (PK-like)"/>
    <property type="match status" value="1"/>
</dbReference>
<dbReference type="EMBL" id="JAUSWC010000002">
    <property type="protein sequence ID" value="MDQ0485615.1"/>
    <property type="molecule type" value="Genomic_DNA"/>
</dbReference>
<accession>A0ABU0K8B8</accession>
<dbReference type="Proteomes" id="UP001236795">
    <property type="component" value="Unassembled WGS sequence"/>
</dbReference>
<reference evidence="2 3" key="1">
    <citation type="submission" date="2023-07" db="EMBL/GenBank/DDBJ databases">
        <title>Genomic Encyclopedia of Type Strains, Phase IV (KMG-IV): sequencing the most valuable type-strain genomes for metagenomic binning, comparative biology and taxonomic classification.</title>
        <authorList>
            <person name="Goeker M."/>
        </authorList>
    </citation>
    <scope>NUCLEOTIDE SEQUENCE [LARGE SCALE GENOMIC DNA]</scope>
    <source>
        <strain evidence="2 3">DSM 40573</strain>
    </source>
</reference>
<proteinExistence type="predicted"/>
<feature type="region of interest" description="Disordered" evidence="1">
    <location>
        <begin position="334"/>
        <end position="356"/>
    </location>
</feature>
<evidence type="ECO:0000313" key="3">
    <source>
        <dbReference type="Proteomes" id="UP001236795"/>
    </source>
</evidence>
<feature type="compositionally biased region" description="Low complexity" evidence="1">
    <location>
        <begin position="344"/>
        <end position="356"/>
    </location>
</feature>
<comment type="caution">
    <text evidence="2">The sequence shown here is derived from an EMBL/GenBank/DDBJ whole genome shotgun (WGS) entry which is preliminary data.</text>
</comment>
<gene>
    <name evidence="2" type="ORF">QO019_000446</name>
</gene>